<organism evidence="1 2">
    <name type="scientific">Arctium lappa</name>
    <name type="common">Greater burdock</name>
    <name type="synonym">Lappa major</name>
    <dbReference type="NCBI Taxonomy" id="4217"/>
    <lineage>
        <taxon>Eukaryota</taxon>
        <taxon>Viridiplantae</taxon>
        <taxon>Streptophyta</taxon>
        <taxon>Embryophyta</taxon>
        <taxon>Tracheophyta</taxon>
        <taxon>Spermatophyta</taxon>
        <taxon>Magnoliopsida</taxon>
        <taxon>eudicotyledons</taxon>
        <taxon>Gunneridae</taxon>
        <taxon>Pentapetalae</taxon>
        <taxon>asterids</taxon>
        <taxon>campanulids</taxon>
        <taxon>Asterales</taxon>
        <taxon>Asteraceae</taxon>
        <taxon>Carduoideae</taxon>
        <taxon>Cardueae</taxon>
        <taxon>Arctiinae</taxon>
        <taxon>Arctium</taxon>
    </lineage>
</organism>
<name>A0ACB8ZVC3_ARCLA</name>
<proteinExistence type="predicted"/>
<dbReference type="EMBL" id="CM042055">
    <property type="protein sequence ID" value="KAI3701593.1"/>
    <property type="molecule type" value="Genomic_DNA"/>
</dbReference>
<gene>
    <name evidence="1" type="ORF">L6452_26782</name>
</gene>
<reference evidence="1 2" key="2">
    <citation type="journal article" date="2022" name="Mol. Ecol. Resour.">
        <title>The genomes of chicory, endive, great burdock and yacon provide insights into Asteraceae paleo-polyploidization history and plant inulin production.</title>
        <authorList>
            <person name="Fan W."/>
            <person name="Wang S."/>
            <person name="Wang H."/>
            <person name="Wang A."/>
            <person name="Jiang F."/>
            <person name="Liu H."/>
            <person name="Zhao H."/>
            <person name="Xu D."/>
            <person name="Zhang Y."/>
        </authorList>
    </citation>
    <scope>NUCLEOTIDE SEQUENCE [LARGE SCALE GENOMIC DNA]</scope>
    <source>
        <strain evidence="2">cv. Niubang</strain>
    </source>
</reference>
<evidence type="ECO:0000313" key="2">
    <source>
        <dbReference type="Proteomes" id="UP001055879"/>
    </source>
</evidence>
<keyword evidence="2" id="KW-1185">Reference proteome</keyword>
<reference evidence="2" key="1">
    <citation type="journal article" date="2022" name="Mol. Ecol. Resour.">
        <title>The genomes of chicory, endive, great burdock and yacon provide insights into Asteraceae palaeo-polyploidization history and plant inulin production.</title>
        <authorList>
            <person name="Fan W."/>
            <person name="Wang S."/>
            <person name="Wang H."/>
            <person name="Wang A."/>
            <person name="Jiang F."/>
            <person name="Liu H."/>
            <person name="Zhao H."/>
            <person name="Xu D."/>
            <person name="Zhang Y."/>
        </authorList>
    </citation>
    <scope>NUCLEOTIDE SEQUENCE [LARGE SCALE GENOMIC DNA]</scope>
    <source>
        <strain evidence="2">cv. Niubang</strain>
    </source>
</reference>
<dbReference type="Proteomes" id="UP001055879">
    <property type="component" value="Linkage Group LG09"/>
</dbReference>
<sequence>MSSNNDDETAGGEICPKRIRKEDAEVEKNDKKIEIEKKQKSIPGNSRREGDAEVVASSGNFFVGEIDVKGAREMREGSMRKEVSIEEGDAGFY</sequence>
<comment type="caution">
    <text evidence="1">The sequence shown here is derived from an EMBL/GenBank/DDBJ whole genome shotgun (WGS) entry which is preliminary data.</text>
</comment>
<evidence type="ECO:0000313" key="1">
    <source>
        <dbReference type="EMBL" id="KAI3701593.1"/>
    </source>
</evidence>
<accession>A0ACB8ZVC3</accession>
<protein>
    <submittedName>
        <fullName evidence="1">Uncharacterized protein</fullName>
    </submittedName>
</protein>